<dbReference type="EMBL" id="CP007536">
    <property type="protein sequence ID" value="AIC16477.1"/>
    <property type="molecule type" value="Genomic_DNA"/>
</dbReference>
<dbReference type="PANTHER" id="PTHR30399:SF1">
    <property type="entry name" value="UTP PYROPHOSPHATASE"/>
    <property type="match status" value="1"/>
</dbReference>
<dbReference type="PANTHER" id="PTHR30399">
    <property type="entry name" value="UNCHARACTERIZED PROTEIN YGJP"/>
    <property type="match status" value="1"/>
</dbReference>
<dbReference type="Proteomes" id="UP000027093">
    <property type="component" value="Chromosome"/>
</dbReference>
<dbReference type="HOGENOM" id="CLU_065947_2_2_2"/>
<dbReference type="Gene3D" id="3.30.2010.10">
    <property type="entry name" value="Metalloproteases ('zincins'), catalytic domain"/>
    <property type="match status" value="1"/>
</dbReference>
<reference evidence="2 3" key="1">
    <citation type="journal article" date="2014" name="Int. J. Syst. Evol. Microbiol.">
        <title>Nitrososphaera viennensis gen. nov., sp. nov., an aerobic and mesophilic, ammonia-oxidizing archaeon from soil and a member of the archaeal phylum Thaumarchaeota.</title>
        <authorList>
            <person name="Stieglmeier M."/>
            <person name="Klingl A."/>
            <person name="Alves R.J."/>
            <person name="Rittmann S.K."/>
            <person name="Melcher M."/>
            <person name="Leisch N."/>
            <person name="Schleper C."/>
        </authorList>
    </citation>
    <scope>NUCLEOTIDE SEQUENCE [LARGE SCALE GENOMIC DNA]</scope>
    <source>
        <strain evidence="2">EN76</strain>
    </source>
</reference>
<proteinExistence type="predicted"/>
<sequence>MMMLKTRHGKSTITYTVIRGKRIKTSEIIIEKGKVVIRTPPDKPLEEIEKIIQKKAEWILKKQQEYKRLAHQIARPTFKPDSTLPYLGKNYPLYIMGGRSQDKLRFVNGEFLATTKSQNPSEKAIRKLYQEWLMKSAMPIMRDSVKFYANRLGVKPQRVIIKDLKNRWGSATKSGTVNLNVNLLKAPQDVIDYIVLHELCHFEIKDHSHHFWNLLHKFMPSYEKRIEWLRVNAGNLI</sequence>
<dbReference type="KEGG" id="nvn:NVIE_022170"/>
<evidence type="ECO:0000313" key="3">
    <source>
        <dbReference type="Proteomes" id="UP000027093"/>
    </source>
</evidence>
<keyword evidence="3" id="KW-1185">Reference proteome</keyword>
<accession>A0A060HTQ8</accession>
<dbReference type="GO" id="GO:0016787">
    <property type="term" value="F:hydrolase activity"/>
    <property type="evidence" value="ECO:0007669"/>
    <property type="project" value="UniProtKB-KW"/>
</dbReference>
<dbReference type="Pfam" id="PF01863">
    <property type="entry name" value="YgjP-like"/>
    <property type="match status" value="1"/>
</dbReference>
<evidence type="ECO:0000259" key="1">
    <source>
        <dbReference type="Pfam" id="PF01863"/>
    </source>
</evidence>
<name>A0A060HTQ8_9ARCH</name>
<dbReference type="CDD" id="cd07344">
    <property type="entry name" value="M48_yhfN_like"/>
    <property type="match status" value="1"/>
</dbReference>
<gene>
    <name evidence="2" type="ORF">NVIE_022170</name>
</gene>
<dbReference type="InterPro" id="IPR002725">
    <property type="entry name" value="YgjP-like_metallopeptidase"/>
</dbReference>
<dbReference type="InterPro" id="IPR053136">
    <property type="entry name" value="UTP_pyrophosphatase-like"/>
</dbReference>
<organism evidence="2 3">
    <name type="scientific">Nitrososphaera viennensis EN76</name>
    <dbReference type="NCBI Taxonomy" id="926571"/>
    <lineage>
        <taxon>Archaea</taxon>
        <taxon>Nitrososphaerota</taxon>
        <taxon>Nitrososphaeria</taxon>
        <taxon>Nitrososphaerales</taxon>
        <taxon>Nitrososphaeraceae</taxon>
        <taxon>Nitrososphaera</taxon>
    </lineage>
</organism>
<feature type="domain" description="YgjP-like metallopeptidase" evidence="1">
    <location>
        <begin position="27"/>
        <end position="230"/>
    </location>
</feature>
<dbReference type="AlphaFoldDB" id="A0A060HTQ8"/>
<dbReference type="STRING" id="926571.NVIE_022170"/>
<dbReference type="RefSeq" id="WP_075055227.1">
    <property type="nucleotide sequence ID" value="NZ_CP007536.1"/>
</dbReference>
<dbReference type="OrthoDB" id="308128at2157"/>
<dbReference type="GeneID" id="74947458"/>
<protein>
    <submittedName>
        <fullName evidence="2">Putative metal-dependent hydrolase</fullName>
    </submittedName>
</protein>
<keyword evidence="2" id="KW-0378">Hydrolase</keyword>
<evidence type="ECO:0000313" key="2">
    <source>
        <dbReference type="EMBL" id="AIC16477.1"/>
    </source>
</evidence>